<dbReference type="SUPFAM" id="SSF103473">
    <property type="entry name" value="MFS general substrate transporter"/>
    <property type="match status" value="1"/>
</dbReference>
<dbReference type="InterPro" id="IPR001927">
    <property type="entry name" value="Na/Gal_symport"/>
</dbReference>
<name>A0A6I2UET4_9FIRM</name>
<evidence type="ECO:0000256" key="8">
    <source>
        <dbReference type="ARBA" id="ARBA00023136"/>
    </source>
</evidence>
<evidence type="ECO:0000256" key="4">
    <source>
        <dbReference type="ARBA" id="ARBA00022597"/>
    </source>
</evidence>
<evidence type="ECO:0000256" key="7">
    <source>
        <dbReference type="ARBA" id="ARBA00022989"/>
    </source>
</evidence>
<feature type="transmembrane region" description="Helical" evidence="9">
    <location>
        <begin position="159"/>
        <end position="179"/>
    </location>
</feature>
<organism evidence="10 11">
    <name type="scientific">Anaerovibrio slackiae</name>
    <dbReference type="NCBI Taxonomy" id="2652309"/>
    <lineage>
        <taxon>Bacteria</taxon>
        <taxon>Bacillati</taxon>
        <taxon>Bacillota</taxon>
        <taxon>Negativicutes</taxon>
        <taxon>Selenomonadales</taxon>
        <taxon>Selenomonadaceae</taxon>
        <taxon>Anaerovibrio</taxon>
    </lineage>
</organism>
<dbReference type="GO" id="GO:0008643">
    <property type="term" value="P:carbohydrate transport"/>
    <property type="evidence" value="ECO:0007669"/>
    <property type="project" value="InterPro"/>
</dbReference>
<keyword evidence="3" id="KW-1003">Cell membrane</keyword>
<dbReference type="Proteomes" id="UP000433181">
    <property type="component" value="Unassembled WGS sequence"/>
</dbReference>
<evidence type="ECO:0000256" key="5">
    <source>
        <dbReference type="ARBA" id="ARBA00022692"/>
    </source>
</evidence>
<reference evidence="10 11" key="1">
    <citation type="submission" date="2019-08" db="EMBL/GenBank/DDBJ databases">
        <title>In-depth cultivation of the pig gut microbiome towards novel bacterial diversity and tailored functional studies.</title>
        <authorList>
            <person name="Wylensek D."/>
            <person name="Hitch T.C.A."/>
            <person name="Clavel T."/>
        </authorList>
    </citation>
    <scope>NUCLEOTIDE SEQUENCE [LARGE SCALE GENOMIC DNA]</scope>
    <source>
        <strain evidence="10 11">WCA-693-APC-5D-A</strain>
    </source>
</reference>
<dbReference type="EMBL" id="VUNR01000018">
    <property type="protein sequence ID" value="MSU09237.1"/>
    <property type="molecule type" value="Genomic_DNA"/>
</dbReference>
<dbReference type="PROSITE" id="PS00872">
    <property type="entry name" value="NA_GALACTOSIDE_SYMP"/>
    <property type="match status" value="1"/>
</dbReference>
<dbReference type="Gene3D" id="1.20.1250.20">
    <property type="entry name" value="MFS general substrate transporter like domains"/>
    <property type="match status" value="2"/>
</dbReference>
<keyword evidence="6" id="KW-0769">Symport</keyword>
<protein>
    <submittedName>
        <fullName evidence="10">Melibiose:sodium transporter MelB</fullName>
    </submittedName>
</protein>
<comment type="caution">
    <text evidence="10">The sequence shown here is derived from an EMBL/GenBank/DDBJ whole genome shotgun (WGS) entry which is preliminary data.</text>
</comment>
<keyword evidence="5 9" id="KW-0812">Transmembrane</keyword>
<feature type="transmembrane region" description="Helical" evidence="9">
    <location>
        <begin position="85"/>
        <end position="102"/>
    </location>
</feature>
<feature type="transmembrane region" description="Helical" evidence="9">
    <location>
        <begin position="240"/>
        <end position="262"/>
    </location>
</feature>
<evidence type="ECO:0000256" key="9">
    <source>
        <dbReference type="SAM" id="Phobius"/>
    </source>
</evidence>
<keyword evidence="4" id="KW-0762">Sugar transport</keyword>
<dbReference type="NCBIfam" id="TIGR00792">
    <property type="entry name" value="gph"/>
    <property type="match status" value="1"/>
</dbReference>
<proteinExistence type="predicted"/>
<accession>A0A6I2UET4</accession>
<feature type="transmembrane region" description="Helical" evidence="9">
    <location>
        <begin position="332"/>
        <end position="360"/>
    </location>
</feature>
<dbReference type="GO" id="GO:0006814">
    <property type="term" value="P:sodium ion transport"/>
    <property type="evidence" value="ECO:0007669"/>
    <property type="project" value="InterPro"/>
</dbReference>
<keyword evidence="11" id="KW-1185">Reference proteome</keyword>
<dbReference type="InterPro" id="IPR036259">
    <property type="entry name" value="MFS_trans_sf"/>
</dbReference>
<dbReference type="Pfam" id="PF13347">
    <property type="entry name" value="MFS_2"/>
    <property type="match status" value="1"/>
</dbReference>
<keyword evidence="8 9" id="KW-0472">Membrane</keyword>
<feature type="transmembrane region" description="Helical" evidence="9">
    <location>
        <begin position="414"/>
        <end position="437"/>
    </location>
</feature>
<feature type="transmembrane region" description="Helical" evidence="9">
    <location>
        <begin position="305"/>
        <end position="326"/>
    </location>
</feature>
<feature type="transmembrane region" description="Helical" evidence="9">
    <location>
        <begin position="191"/>
        <end position="212"/>
    </location>
</feature>
<dbReference type="PANTHER" id="PTHR11328:SF36">
    <property type="entry name" value="MELIBIOSE PERMEASE"/>
    <property type="match status" value="1"/>
</dbReference>
<dbReference type="PANTHER" id="PTHR11328">
    <property type="entry name" value="MAJOR FACILITATOR SUPERFAMILY DOMAIN-CONTAINING PROTEIN"/>
    <property type="match status" value="1"/>
</dbReference>
<keyword evidence="7 9" id="KW-1133">Transmembrane helix</keyword>
<dbReference type="CDD" id="cd17332">
    <property type="entry name" value="MFS_MelB_like"/>
    <property type="match status" value="1"/>
</dbReference>
<dbReference type="InterPro" id="IPR018043">
    <property type="entry name" value="Na/Gal_symport_CS"/>
</dbReference>
<dbReference type="GO" id="GO:0005886">
    <property type="term" value="C:plasma membrane"/>
    <property type="evidence" value="ECO:0007669"/>
    <property type="project" value="UniProtKB-SubCell"/>
</dbReference>
<dbReference type="AlphaFoldDB" id="A0A6I2UET4"/>
<evidence type="ECO:0000256" key="2">
    <source>
        <dbReference type="ARBA" id="ARBA00022448"/>
    </source>
</evidence>
<comment type="subcellular location">
    <subcellularLocation>
        <location evidence="1">Cell membrane</location>
        <topology evidence="1">Multi-pass membrane protein</topology>
    </subcellularLocation>
</comment>
<dbReference type="GO" id="GO:0015293">
    <property type="term" value="F:symporter activity"/>
    <property type="evidence" value="ECO:0007669"/>
    <property type="project" value="UniProtKB-KW"/>
</dbReference>
<evidence type="ECO:0000313" key="11">
    <source>
        <dbReference type="Proteomes" id="UP000433181"/>
    </source>
</evidence>
<gene>
    <name evidence="10" type="ORF">FYJ84_09595</name>
</gene>
<dbReference type="InterPro" id="IPR039672">
    <property type="entry name" value="MFS_2"/>
</dbReference>
<feature type="transmembrane region" description="Helical" evidence="9">
    <location>
        <begin position="46"/>
        <end position="64"/>
    </location>
</feature>
<feature type="transmembrane region" description="Helical" evidence="9">
    <location>
        <begin position="381"/>
        <end position="402"/>
    </location>
</feature>
<evidence type="ECO:0000256" key="6">
    <source>
        <dbReference type="ARBA" id="ARBA00022847"/>
    </source>
</evidence>
<feature type="transmembrane region" description="Helical" evidence="9">
    <location>
        <begin position="274"/>
        <end position="293"/>
    </location>
</feature>
<feature type="transmembrane region" description="Helical" evidence="9">
    <location>
        <begin position="20"/>
        <end position="40"/>
    </location>
</feature>
<sequence length="468" mass="51774">MGVKVMDNGISFKEKLSFGIGAYGKDLVYGIVATFVMVYYTDVVQVSPAFVGGLFLVARIWDAINDPMMGLIVDNTHTKYGKFRPWILAGTIINSVVLALLFLNPADFLQGTLVYVWCAVTYILWGMTYTLMDVPYWSMIPSFSSDSKVRDTMSVIPRLFAMFGSSTITTFGLMIIAFLGVNMGGTVSDGYFRFALLIAVVFNVCEVICFLFTREHVVTESQERIKPADALRIIKENDQLLVIIGLTVMKEFGIYLFLGMNIYYYRYVVLDESWFALFGAISFASQLVAFSAFSKLVEMISRKSTYLLSLALLISGLLGMFFFAGAPGSSTVVFGICAALFSMGNALICVSGTVMLADACDYGEFKTGKRTEAIVFSAQTLSVKFGSAMSGALGGLLLQFVGYVPNIAQTEQTIMGLKLLMFVLSAIIFATMMFIYVKCYKLNGDFYKDMLSMLEITREQKKLEQAQA</sequence>
<evidence type="ECO:0000256" key="1">
    <source>
        <dbReference type="ARBA" id="ARBA00004651"/>
    </source>
</evidence>
<evidence type="ECO:0000313" key="10">
    <source>
        <dbReference type="EMBL" id="MSU09237.1"/>
    </source>
</evidence>
<feature type="transmembrane region" description="Helical" evidence="9">
    <location>
        <begin position="114"/>
        <end position="138"/>
    </location>
</feature>
<keyword evidence="2" id="KW-0813">Transport</keyword>
<evidence type="ECO:0000256" key="3">
    <source>
        <dbReference type="ARBA" id="ARBA00022475"/>
    </source>
</evidence>